<organism evidence="2">
    <name type="scientific">Phallusia mammillata</name>
    <dbReference type="NCBI Taxonomy" id="59560"/>
    <lineage>
        <taxon>Eukaryota</taxon>
        <taxon>Metazoa</taxon>
        <taxon>Chordata</taxon>
        <taxon>Tunicata</taxon>
        <taxon>Ascidiacea</taxon>
        <taxon>Phlebobranchia</taxon>
        <taxon>Ascidiidae</taxon>
        <taxon>Phallusia</taxon>
    </lineage>
</organism>
<protein>
    <submittedName>
        <fullName evidence="2">Monoglyceride lipase-like</fullName>
    </submittedName>
</protein>
<proteinExistence type="evidence at transcript level"/>
<sequence length="292" mass="33049">METDNNRKTFSGKLFKDVDHFVNDDGQYLFYKTWKPENPVEFLLCVVHGFGGHVVRFDELSSHVNSIGGLAFGNDHVGHGESEGSRTTTHDYNVIIRDFIQLTEKMKKEYPDVPVFIYGQSMGGALSVLAACDKPELFKGIITVGGMFVKDPALQSPIKKVLLQFASAIVPNLQVTNLTDNKSTRDEVEKEKSLSDPLKNSVVKCQMAYQLLRIMEKIEEIMPTLKIPFLAMHGDADTTCSLEGSKNLHKVAQSEDKTLKIYKDCCHDLIHEIQPDRDQCFEDIRLWLKEHI</sequence>
<dbReference type="InterPro" id="IPR051044">
    <property type="entry name" value="MAG_DAG_Lipase"/>
</dbReference>
<dbReference type="FunFam" id="3.40.50.1820:FF:000117">
    <property type="entry name" value="Monoglyceride lipase, putative"/>
    <property type="match status" value="1"/>
</dbReference>
<evidence type="ECO:0000313" key="2">
    <source>
        <dbReference type="EMBL" id="CAB3263811.1"/>
    </source>
</evidence>
<name>A0A6F9DKT9_9ASCI</name>
<dbReference type="PANTHER" id="PTHR11614">
    <property type="entry name" value="PHOSPHOLIPASE-RELATED"/>
    <property type="match status" value="1"/>
</dbReference>
<dbReference type="Gene3D" id="3.40.50.1820">
    <property type="entry name" value="alpha/beta hydrolase"/>
    <property type="match status" value="1"/>
</dbReference>
<reference evidence="2" key="1">
    <citation type="submission" date="2020-04" db="EMBL/GenBank/DDBJ databases">
        <authorList>
            <person name="Neveu A P."/>
        </authorList>
    </citation>
    <scope>NUCLEOTIDE SEQUENCE</scope>
    <source>
        <tissue evidence="2">Whole embryo</tissue>
    </source>
</reference>
<dbReference type="Pfam" id="PF12146">
    <property type="entry name" value="Hydrolase_4"/>
    <property type="match status" value="1"/>
</dbReference>
<dbReference type="AlphaFoldDB" id="A0A6F9DKT9"/>
<dbReference type="InterPro" id="IPR029058">
    <property type="entry name" value="AB_hydrolase_fold"/>
</dbReference>
<accession>A0A6F9DKT9</accession>
<dbReference type="SUPFAM" id="SSF53474">
    <property type="entry name" value="alpha/beta-Hydrolases"/>
    <property type="match status" value="1"/>
</dbReference>
<dbReference type="EMBL" id="LR787949">
    <property type="protein sequence ID" value="CAB3263811.1"/>
    <property type="molecule type" value="mRNA"/>
</dbReference>
<evidence type="ECO:0000259" key="1">
    <source>
        <dbReference type="Pfam" id="PF12146"/>
    </source>
</evidence>
<gene>
    <name evidence="2" type="primary">Mgll-001</name>
</gene>
<feature type="domain" description="Serine aminopeptidase S33" evidence="1">
    <location>
        <begin position="43"/>
        <end position="273"/>
    </location>
</feature>
<dbReference type="InterPro" id="IPR022742">
    <property type="entry name" value="Hydrolase_4"/>
</dbReference>